<dbReference type="Gene3D" id="3.90.1720.10">
    <property type="entry name" value="endopeptidase domain like (from Nostoc punctiforme)"/>
    <property type="match status" value="1"/>
</dbReference>
<evidence type="ECO:0000313" key="7">
    <source>
        <dbReference type="EMBL" id="OLO48191.1"/>
    </source>
</evidence>
<dbReference type="PROSITE" id="PS51935">
    <property type="entry name" value="NLPC_P60"/>
    <property type="match status" value="1"/>
</dbReference>
<keyword evidence="5" id="KW-0472">Membrane</keyword>
<gene>
    <name evidence="7" type="ORF">BKH31_02885</name>
</gene>
<evidence type="ECO:0000313" key="8">
    <source>
        <dbReference type="Proteomes" id="UP000186471"/>
    </source>
</evidence>
<proteinExistence type="inferred from homology"/>
<evidence type="ECO:0000256" key="4">
    <source>
        <dbReference type="ARBA" id="ARBA00022807"/>
    </source>
</evidence>
<protein>
    <recommendedName>
        <fullName evidence="6">NlpC/P60 domain-containing protein</fullName>
    </recommendedName>
</protein>
<feature type="domain" description="NlpC/P60" evidence="6">
    <location>
        <begin position="241"/>
        <end position="353"/>
    </location>
</feature>
<accession>A0A1Q8VJC7</accession>
<evidence type="ECO:0000256" key="5">
    <source>
        <dbReference type="SAM" id="Phobius"/>
    </source>
</evidence>
<dbReference type="PANTHER" id="PTHR47359">
    <property type="entry name" value="PEPTIDOGLYCAN DL-ENDOPEPTIDASE CWLO"/>
    <property type="match status" value="1"/>
</dbReference>
<dbReference type="GO" id="GO:0006508">
    <property type="term" value="P:proteolysis"/>
    <property type="evidence" value="ECO:0007669"/>
    <property type="project" value="UniProtKB-KW"/>
</dbReference>
<dbReference type="SUPFAM" id="SSF54001">
    <property type="entry name" value="Cysteine proteinases"/>
    <property type="match status" value="1"/>
</dbReference>
<dbReference type="EMBL" id="MSKK01000008">
    <property type="protein sequence ID" value="OLO48191.1"/>
    <property type="molecule type" value="Genomic_DNA"/>
</dbReference>
<dbReference type="PANTHER" id="PTHR47359:SF3">
    <property type="entry name" value="NLP_P60 DOMAIN-CONTAINING PROTEIN-RELATED"/>
    <property type="match status" value="1"/>
</dbReference>
<reference evidence="7 8" key="1">
    <citation type="submission" date="2016-12" db="EMBL/GenBank/DDBJ databases">
        <title>Genomic comparison of strains in the 'Actinomyces naeslundii' group.</title>
        <authorList>
            <person name="Mughal S.R."/>
            <person name="Do T."/>
            <person name="Gilbert S.C."/>
            <person name="Witherden E.A."/>
            <person name="Didelot X."/>
            <person name="Beighton D."/>
        </authorList>
    </citation>
    <scope>NUCLEOTIDE SEQUENCE [LARGE SCALE GENOMIC DNA]</scope>
    <source>
        <strain evidence="7 8">R21091</strain>
    </source>
</reference>
<evidence type="ECO:0000259" key="6">
    <source>
        <dbReference type="PROSITE" id="PS51935"/>
    </source>
</evidence>
<dbReference type="GO" id="GO:0008234">
    <property type="term" value="F:cysteine-type peptidase activity"/>
    <property type="evidence" value="ECO:0007669"/>
    <property type="project" value="UniProtKB-KW"/>
</dbReference>
<feature type="transmembrane region" description="Helical" evidence="5">
    <location>
        <begin position="20"/>
        <end position="43"/>
    </location>
</feature>
<dbReference type="Proteomes" id="UP000186471">
    <property type="component" value="Unassembled WGS sequence"/>
</dbReference>
<evidence type="ECO:0000256" key="1">
    <source>
        <dbReference type="ARBA" id="ARBA00007074"/>
    </source>
</evidence>
<keyword evidence="3" id="KW-0378">Hydrolase</keyword>
<sequence length="353" mass="36292">METLESDSGSGVKWLAAATTAGLVLGLLAALVVGPLIITGVYASKLFSNDQRGVVGTGIVCDYQGSEVEAPDGRGGSVKFSKPQLSNALSIIQAGNEAGVGAQGQKIALMTALQESTLRNLANPGVSGSMDLAHEGTGSDHDSVGLFQQRPSMGWGTVQEIMTPSKSASVFYERLKGVEGWETMPPGRAAQSVQRSATPTAYDKWEPTAKSLMASLSGSSCNLKPLGSPSGQMAIGTAGVSGGRAAILAYAQAQVGKSYVWAAEGPDAFDCSGLTMMAYAQAGIALEHSSSAQLLAGDHIPASEAQPGDLLWWPGHIAIYTGGGRMIGAQTPAEGVREMAVYGSPTYIRVPGL</sequence>
<evidence type="ECO:0000256" key="2">
    <source>
        <dbReference type="ARBA" id="ARBA00022670"/>
    </source>
</evidence>
<keyword evidence="5" id="KW-1133">Transmembrane helix</keyword>
<keyword evidence="2" id="KW-0645">Protease</keyword>
<organism evidence="7 8">
    <name type="scientific">Actinomyces oris</name>
    <dbReference type="NCBI Taxonomy" id="544580"/>
    <lineage>
        <taxon>Bacteria</taxon>
        <taxon>Bacillati</taxon>
        <taxon>Actinomycetota</taxon>
        <taxon>Actinomycetes</taxon>
        <taxon>Actinomycetales</taxon>
        <taxon>Actinomycetaceae</taxon>
        <taxon>Actinomyces</taxon>
    </lineage>
</organism>
<dbReference type="InterPro" id="IPR038765">
    <property type="entry name" value="Papain-like_cys_pep_sf"/>
</dbReference>
<evidence type="ECO:0000256" key="3">
    <source>
        <dbReference type="ARBA" id="ARBA00022801"/>
    </source>
</evidence>
<dbReference type="Pfam" id="PF00877">
    <property type="entry name" value="NLPC_P60"/>
    <property type="match status" value="1"/>
</dbReference>
<keyword evidence="4" id="KW-0788">Thiol protease</keyword>
<dbReference type="InterPro" id="IPR000064">
    <property type="entry name" value="NLP_P60_dom"/>
</dbReference>
<keyword evidence="5" id="KW-0812">Transmembrane</keyword>
<comment type="caution">
    <text evidence="7">The sequence shown here is derived from an EMBL/GenBank/DDBJ whole genome shotgun (WGS) entry which is preliminary data.</text>
</comment>
<dbReference type="InterPro" id="IPR051794">
    <property type="entry name" value="PG_Endopeptidase_C40"/>
</dbReference>
<dbReference type="AlphaFoldDB" id="A0A1Q8VJC7"/>
<comment type="similarity">
    <text evidence="1">Belongs to the peptidase C40 family.</text>
</comment>
<name>A0A1Q8VJC7_9ACTO</name>